<accession>A0A1V9ZU41</accession>
<dbReference type="InterPro" id="IPR032552">
    <property type="entry name" value="RSB_motif"/>
</dbReference>
<evidence type="ECO:0000313" key="3">
    <source>
        <dbReference type="Proteomes" id="UP000243579"/>
    </source>
</evidence>
<feature type="region of interest" description="Disordered" evidence="1">
    <location>
        <begin position="39"/>
        <end position="74"/>
    </location>
</feature>
<dbReference type="SUPFAM" id="SSF54928">
    <property type="entry name" value="RNA-binding domain, RBD"/>
    <property type="match status" value="1"/>
</dbReference>
<dbReference type="GO" id="GO:0003676">
    <property type="term" value="F:nucleic acid binding"/>
    <property type="evidence" value="ECO:0007669"/>
    <property type="project" value="InterPro"/>
</dbReference>
<comment type="caution">
    <text evidence="2">The sequence shown here is derived from an EMBL/GenBank/DDBJ whole genome shotgun (WGS) entry which is preliminary data.</text>
</comment>
<reference evidence="2 3" key="1">
    <citation type="journal article" date="2014" name="Genome Biol. Evol.">
        <title>The secreted proteins of Achlya hypogyna and Thraustotheca clavata identify the ancestral oomycete secretome and reveal gene acquisitions by horizontal gene transfer.</title>
        <authorList>
            <person name="Misner I."/>
            <person name="Blouin N."/>
            <person name="Leonard G."/>
            <person name="Richards T.A."/>
            <person name="Lane C.E."/>
        </authorList>
    </citation>
    <scope>NUCLEOTIDE SEQUENCE [LARGE SCALE GENOMIC DNA]</scope>
    <source>
        <strain evidence="2 3">ATCC 48635</strain>
    </source>
</reference>
<dbReference type="InterPro" id="IPR034257">
    <property type="entry name" value="Acinus_RRM"/>
</dbReference>
<dbReference type="Proteomes" id="UP000243579">
    <property type="component" value="Unassembled WGS sequence"/>
</dbReference>
<dbReference type="Pfam" id="PF16294">
    <property type="entry name" value="RSB_motif"/>
    <property type="match status" value="1"/>
</dbReference>
<name>A0A1V9ZU41_ACHHY</name>
<proteinExistence type="predicted"/>
<dbReference type="AlphaFoldDB" id="A0A1V9ZU41"/>
<dbReference type="STRING" id="1202772.A0A1V9ZU41"/>
<evidence type="ECO:0000256" key="1">
    <source>
        <dbReference type="SAM" id="MobiDB-lite"/>
    </source>
</evidence>
<protein>
    <recommendedName>
        <fullName evidence="4">SAP domain-containing protein</fullName>
    </recommendedName>
</protein>
<sequence length="291" mass="31727">MPSKDEIDRMTVKQLQTQLQKLGANADLKARLVTLLENETNSPNVSCADVAPTEPEATATAEPELAATEVPKETSTSWKRTAWFFHSGPKLEDATNEEVAPTTAAESPPVNDDVVEPPPKKHKTSSVPPAKNPATCTLRIDNFVRPFTLPAVKEWVQQVGNFVDDTGFWIDSIKTHCYVTFPTLELATATRERLHGQVWPTPHGKVISCDYSAETTEAIVAAKEASVVHSQPKEASKATELMSNAPPVSMDDLFWKTATKPVLYYLPLTKEQVALRQTTAAAAATSTTTSL</sequence>
<gene>
    <name evidence="2" type="ORF">ACHHYP_00691</name>
</gene>
<evidence type="ECO:0000313" key="2">
    <source>
        <dbReference type="EMBL" id="OQS01481.1"/>
    </source>
</evidence>
<organism evidence="2 3">
    <name type="scientific">Achlya hypogyna</name>
    <name type="common">Oomycete</name>
    <name type="synonym">Protoachlya hypogyna</name>
    <dbReference type="NCBI Taxonomy" id="1202772"/>
    <lineage>
        <taxon>Eukaryota</taxon>
        <taxon>Sar</taxon>
        <taxon>Stramenopiles</taxon>
        <taxon>Oomycota</taxon>
        <taxon>Saprolegniomycetes</taxon>
        <taxon>Saprolegniales</taxon>
        <taxon>Achlyaceae</taxon>
        <taxon>Achlya</taxon>
    </lineage>
</organism>
<dbReference type="InterPro" id="IPR035979">
    <property type="entry name" value="RBD_domain_sf"/>
</dbReference>
<dbReference type="PANTHER" id="PTHR47031:SF3">
    <property type="entry name" value="SAP DOMAIN-CONTAINING PROTEIN"/>
    <property type="match status" value="1"/>
</dbReference>
<evidence type="ECO:0008006" key="4">
    <source>
        <dbReference type="Google" id="ProtNLM"/>
    </source>
</evidence>
<dbReference type="OrthoDB" id="5348404at2759"/>
<feature type="region of interest" description="Disordered" evidence="1">
    <location>
        <begin position="90"/>
        <end position="132"/>
    </location>
</feature>
<feature type="compositionally biased region" description="Low complexity" evidence="1">
    <location>
        <begin position="51"/>
        <end position="69"/>
    </location>
</feature>
<dbReference type="PANTHER" id="PTHR47031">
    <property type="entry name" value="SAP DNA-BINDING DOMAIN-CONTAINING PROTEIN"/>
    <property type="match status" value="1"/>
</dbReference>
<keyword evidence="3" id="KW-1185">Reference proteome</keyword>
<dbReference type="EMBL" id="JNBR01000006">
    <property type="protein sequence ID" value="OQS01481.1"/>
    <property type="molecule type" value="Genomic_DNA"/>
</dbReference>
<dbReference type="CDD" id="cd12432">
    <property type="entry name" value="RRM_ACINU"/>
    <property type="match status" value="1"/>
</dbReference>